<keyword evidence="3" id="KW-1185">Reference proteome</keyword>
<accession>A0A4S8MVZ6</accession>
<proteinExistence type="predicted"/>
<evidence type="ECO:0000313" key="3">
    <source>
        <dbReference type="Proteomes" id="UP000297245"/>
    </source>
</evidence>
<gene>
    <name evidence="2" type="ORF">K435DRAFT_258564</name>
</gene>
<organism evidence="2 3">
    <name type="scientific">Dendrothele bispora (strain CBS 962.96)</name>
    <dbReference type="NCBI Taxonomy" id="1314807"/>
    <lineage>
        <taxon>Eukaryota</taxon>
        <taxon>Fungi</taxon>
        <taxon>Dikarya</taxon>
        <taxon>Basidiomycota</taxon>
        <taxon>Agaricomycotina</taxon>
        <taxon>Agaricomycetes</taxon>
        <taxon>Agaricomycetidae</taxon>
        <taxon>Agaricales</taxon>
        <taxon>Agaricales incertae sedis</taxon>
        <taxon>Dendrothele</taxon>
    </lineage>
</organism>
<dbReference type="EMBL" id="ML179037">
    <property type="protein sequence ID" value="THV07468.1"/>
    <property type="molecule type" value="Genomic_DNA"/>
</dbReference>
<evidence type="ECO:0000256" key="1">
    <source>
        <dbReference type="SAM" id="MobiDB-lite"/>
    </source>
</evidence>
<reference evidence="2 3" key="1">
    <citation type="journal article" date="2019" name="Nat. Ecol. Evol.">
        <title>Megaphylogeny resolves global patterns of mushroom evolution.</title>
        <authorList>
            <person name="Varga T."/>
            <person name="Krizsan K."/>
            <person name="Foldi C."/>
            <person name="Dima B."/>
            <person name="Sanchez-Garcia M."/>
            <person name="Sanchez-Ramirez S."/>
            <person name="Szollosi G.J."/>
            <person name="Szarkandi J.G."/>
            <person name="Papp V."/>
            <person name="Albert L."/>
            <person name="Andreopoulos W."/>
            <person name="Angelini C."/>
            <person name="Antonin V."/>
            <person name="Barry K.W."/>
            <person name="Bougher N.L."/>
            <person name="Buchanan P."/>
            <person name="Buyck B."/>
            <person name="Bense V."/>
            <person name="Catcheside P."/>
            <person name="Chovatia M."/>
            <person name="Cooper J."/>
            <person name="Damon W."/>
            <person name="Desjardin D."/>
            <person name="Finy P."/>
            <person name="Geml J."/>
            <person name="Haridas S."/>
            <person name="Hughes K."/>
            <person name="Justo A."/>
            <person name="Karasinski D."/>
            <person name="Kautmanova I."/>
            <person name="Kiss B."/>
            <person name="Kocsube S."/>
            <person name="Kotiranta H."/>
            <person name="LaButti K.M."/>
            <person name="Lechner B.E."/>
            <person name="Liimatainen K."/>
            <person name="Lipzen A."/>
            <person name="Lukacs Z."/>
            <person name="Mihaltcheva S."/>
            <person name="Morgado L.N."/>
            <person name="Niskanen T."/>
            <person name="Noordeloos M.E."/>
            <person name="Ohm R.A."/>
            <person name="Ortiz-Santana B."/>
            <person name="Ovrebo C."/>
            <person name="Racz N."/>
            <person name="Riley R."/>
            <person name="Savchenko A."/>
            <person name="Shiryaev A."/>
            <person name="Soop K."/>
            <person name="Spirin V."/>
            <person name="Szebenyi C."/>
            <person name="Tomsovsky M."/>
            <person name="Tulloss R.E."/>
            <person name="Uehling J."/>
            <person name="Grigoriev I.V."/>
            <person name="Vagvolgyi C."/>
            <person name="Papp T."/>
            <person name="Martin F.M."/>
            <person name="Miettinen O."/>
            <person name="Hibbett D.S."/>
            <person name="Nagy L.G."/>
        </authorList>
    </citation>
    <scope>NUCLEOTIDE SEQUENCE [LARGE SCALE GENOMIC DNA]</scope>
    <source>
        <strain evidence="2 3">CBS 962.96</strain>
    </source>
</reference>
<dbReference type="AlphaFoldDB" id="A0A4S8MVZ6"/>
<protein>
    <submittedName>
        <fullName evidence="2">Uncharacterized protein</fullName>
    </submittedName>
</protein>
<feature type="region of interest" description="Disordered" evidence="1">
    <location>
        <begin position="1"/>
        <end position="40"/>
    </location>
</feature>
<dbReference type="Proteomes" id="UP000297245">
    <property type="component" value="Unassembled WGS sequence"/>
</dbReference>
<sequence length="357" mass="40380">MQQDSEARMSTLSSLSELSSTTTSGWTSGSQTPTGVGSSTARAIEGMGNVMLRGLDRIQLRVVDRRRLHTIKRYLDDDDGTKAPDESIYDDLIEFSMPDLAPIYGLKMRQEALQIMLVQIARRQTGMLLSRILHNVRNQLDQLCELLAELVSCFPQGWHGQRQQYTVSVLEHYFAACSPFEKHTIMPFLDFLLQIVQFHMIEPAISQYAMSVSEKLLPLSKPLDHPMAVLCLQSSKPRQETRPISLLTAKYSPALRKDTWVAMDDSLRARRRKKIDELVSELPKQWDPSSLPDAVMDLLNMICGTEQSFALPTIVKVFTSQSHEAWKALAEALAIIPYLEQVQVLYDMICHLDPTGQ</sequence>
<dbReference type="OrthoDB" id="3062192at2759"/>
<feature type="compositionally biased region" description="Low complexity" evidence="1">
    <location>
        <begin position="10"/>
        <end position="35"/>
    </location>
</feature>
<evidence type="ECO:0000313" key="2">
    <source>
        <dbReference type="EMBL" id="THV07468.1"/>
    </source>
</evidence>
<name>A0A4S8MVZ6_DENBC</name>